<dbReference type="InterPro" id="IPR004226">
    <property type="entry name" value="TBCA"/>
</dbReference>
<comment type="function">
    <text evidence="1">Tubulin-folding protein; involved in the early step of the tubulin folding pathway.</text>
</comment>
<keyword evidence="6" id="KW-0963">Cytoplasm</keyword>
<keyword evidence="8" id="KW-1185">Reference proteome</keyword>
<organism evidence="7 8">
    <name type="scientific">Steinernema carpocapsae</name>
    <name type="common">Entomopathogenic nematode</name>
    <dbReference type="NCBI Taxonomy" id="34508"/>
    <lineage>
        <taxon>Eukaryota</taxon>
        <taxon>Metazoa</taxon>
        <taxon>Ecdysozoa</taxon>
        <taxon>Nematoda</taxon>
        <taxon>Chromadorea</taxon>
        <taxon>Rhabditida</taxon>
        <taxon>Tylenchina</taxon>
        <taxon>Panagrolaimomorpha</taxon>
        <taxon>Strongyloidoidea</taxon>
        <taxon>Steinernematidae</taxon>
        <taxon>Steinernema</taxon>
    </lineage>
</organism>
<name>A0A4U5PH34_STECR</name>
<keyword evidence="6" id="KW-0206">Cytoskeleton</keyword>
<evidence type="ECO:0000256" key="3">
    <source>
        <dbReference type="ARBA" id="ARBA00015002"/>
    </source>
</evidence>
<dbReference type="Pfam" id="PF02970">
    <property type="entry name" value="TBCA"/>
    <property type="match status" value="1"/>
</dbReference>
<gene>
    <name evidence="7" type="ORF">L596_009754</name>
</gene>
<evidence type="ECO:0000256" key="4">
    <source>
        <dbReference type="ARBA" id="ARBA00023186"/>
    </source>
</evidence>
<reference evidence="7 8" key="2">
    <citation type="journal article" date="2019" name="G3 (Bethesda)">
        <title>Hybrid Assembly of the Genome of the Entomopathogenic Nematode Steinernema carpocapsae Identifies the X-Chromosome.</title>
        <authorList>
            <person name="Serra L."/>
            <person name="Macchietto M."/>
            <person name="Macias-Munoz A."/>
            <person name="McGill C.J."/>
            <person name="Rodriguez I.M."/>
            <person name="Rodriguez B."/>
            <person name="Murad R."/>
            <person name="Mortazavi A."/>
        </authorList>
    </citation>
    <scope>NUCLEOTIDE SEQUENCE [LARGE SCALE GENOMIC DNA]</scope>
    <source>
        <strain evidence="7 8">ALL</strain>
    </source>
</reference>
<accession>A0A4U5PH34</accession>
<comment type="subunit">
    <text evidence="5 6">Supercomplex made of cofactors A to E. Cofactors A and D function by capturing and stabilizing tubulin in a quasi-native conformation. Cofactor E binds to the cofactor D-tubulin complex; interaction with cofactor C then causes the release of tubulin polypeptides that are committed to the native state.</text>
</comment>
<keyword evidence="6" id="KW-0493">Microtubule</keyword>
<dbReference type="GO" id="GO:0005874">
    <property type="term" value="C:microtubule"/>
    <property type="evidence" value="ECO:0007669"/>
    <property type="project" value="UniProtKB-KW"/>
</dbReference>
<keyword evidence="4 6" id="KW-0143">Chaperone</keyword>
<comment type="subcellular location">
    <subcellularLocation>
        <location evidence="6">Cytoplasm</location>
        <location evidence="6">Cytoskeleton</location>
    </subcellularLocation>
</comment>
<dbReference type="EMBL" id="AZBU02000002">
    <property type="protein sequence ID" value="TKR95611.1"/>
    <property type="molecule type" value="Genomic_DNA"/>
</dbReference>
<evidence type="ECO:0000313" key="8">
    <source>
        <dbReference type="Proteomes" id="UP000298663"/>
    </source>
</evidence>
<evidence type="ECO:0000256" key="1">
    <source>
        <dbReference type="ARBA" id="ARBA00003046"/>
    </source>
</evidence>
<dbReference type="GO" id="GO:0048487">
    <property type="term" value="F:beta-tubulin binding"/>
    <property type="evidence" value="ECO:0007669"/>
    <property type="project" value="InterPro"/>
</dbReference>
<dbReference type="InterPro" id="IPR036126">
    <property type="entry name" value="TBCA_sf"/>
</dbReference>
<evidence type="ECO:0000313" key="7">
    <source>
        <dbReference type="EMBL" id="TKR95611.1"/>
    </source>
</evidence>
<comment type="caution">
    <text evidence="7">The sequence shown here is derived from an EMBL/GenBank/DDBJ whole genome shotgun (WGS) entry which is preliminary data.</text>
</comment>
<dbReference type="GO" id="GO:0007023">
    <property type="term" value="P:post-chaperonin tubulin folding pathway"/>
    <property type="evidence" value="ECO:0007669"/>
    <property type="project" value="UniProtKB-UniRule"/>
</dbReference>
<evidence type="ECO:0000256" key="5">
    <source>
        <dbReference type="ARBA" id="ARBA00026055"/>
    </source>
</evidence>
<protein>
    <recommendedName>
        <fullName evidence="3 6">Tubulin-specific chaperone A</fullName>
    </recommendedName>
</protein>
<proteinExistence type="inferred from homology"/>
<evidence type="ECO:0000256" key="2">
    <source>
        <dbReference type="ARBA" id="ARBA00006806"/>
    </source>
</evidence>
<evidence type="ECO:0000256" key="6">
    <source>
        <dbReference type="RuleBase" id="RU364030"/>
    </source>
</evidence>
<dbReference type="Gene3D" id="1.20.58.90">
    <property type="match status" value="1"/>
</dbReference>
<dbReference type="Proteomes" id="UP000298663">
    <property type="component" value="Unassembled WGS sequence"/>
</dbReference>
<sequence>MSAEATTEVEEYNAKKMAEVAQESQQMIGNSKRRMESTANEFLKLLDDNQAELKEAAELVTEAKLQIEAAGI</sequence>
<reference evidence="7 8" key="1">
    <citation type="journal article" date="2015" name="Genome Biol.">
        <title>Comparative genomics of Steinernema reveals deeply conserved gene regulatory networks.</title>
        <authorList>
            <person name="Dillman A.R."/>
            <person name="Macchietto M."/>
            <person name="Porter C.F."/>
            <person name="Rogers A."/>
            <person name="Williams B."/>
            <person name="Antoshechkin I."/>
            <person name="Lee M.M."/>
            <person name="Goodwin Z."/>
            <person name="Lu X."/>
            <person name="Lewis E.E."/>
            <person name="Goodrich-Blair H."/>
            <person name="Stock S.P."/>
            <person name="Adams B.J."/>
            <person name="Sternberg P.W."/>
            <person name="Mortazavi A."/>
        </authorList>
    </citation>
    <scope>NUCLEOTIDE SEQUENCE [LARGE SCALE GENOMIC DNA]</scope>
    <source>
        <strain evidence="7 8">ALL</strain>
    </source>
</reference>
<comment type="similarity">
    <text evidence="2 6">Belongs to the TBCA family.</text>
</comment>
<dbReference type="AlphaFoldDB" id="A0A4U5PH34"/>
<dbReference type="GO" id="GO:0007021">
    <property type="term" value="P:tubulin complex assembly"/>
    <property type="evidence" value="ECO:0007669"/>
    <property type="project" value="UniProtKB-UniRule"/>
</dbReference>
<dbReference type="SUPFAM" id="SSF46988">
    <property type="entry name" value="Tubulin chaperone cofactor A"/>
    <property type="match status" value="1"/>
</dbReference>